<keyword evidence="2" id="KW-1133">Transmembrane helix</keyword>
<feature type="transmembrane region" description="Helical" evidence="2">
    <location>
        <begin position="6"/>
        <end position="24"/>
    </location>
</feature>
<reference evidence="3" key="1">
    <citation type="submission" date="2016-04" db="EMBL/GenBank/DDBJ databases">
        <authorList>
            <person name="Evans L.H."/>
            <person name="Alamgir A."/>
            <person name="Owens N."/>
            <person name="Weber N.D."/>
            <person name="Virtaneva K."/>
            <person name="Barbian K."/>
            <person name="Babar A."/>
            <person name="Rosenke K."/>
        </authorList>
    </citation>
    <scope>NUCLEOTIDE SEQUENCE [LARGE SCALE GENOMIC DNA]</scope>
    <source>
        <strain evidence="3">CBS 101.48</strain>
    </source>
</reference>
<evidence type="ECO:0000256" key="1">
    <source>
        <dbReference type="SAM" id="MobiDB-lite"/>
    </source>
</evidence>
<proteinExistence type="predicted"/>
<dbReference type="OrthoDB" id="2264841at2759"/>
<evidence type="ECO:0000313" key="3">
    <source>
        <dbReference type="EMBL" id="SAL96490.1"/>
    </source>
</evidence>
<dbReference type="Proteomes" id="UP000078561">
    <property type="component" value="Unassembled WGS sequence"/>
</dbReference>
<protein>
    <submittedName>
        <fullName evidence="3">Uncharacterized protein</fullName>
    </submittedName>
</protein>
<dbReference type="InParanoid" id="A0A168LC26"/>
<name>A0A168LC26_ABSGL</name>
<dbReference type="EMBL" id="LT551144">
    <property type="protein sequence ID" value="SAL96490.1"/>
    <property type="molecule type" value="Genomic_DNA"/>
</dbReference>
<evidence type="ECO:0000313" key="4">
    <source>
        <dbReference type="Proteomes" id="UP000078561"/>
    </source>
</evidence>
<feature type="compositionally biased region" description="Basic and acidic residues" evidence="1">
    <location>
        <begin position="34"/>
        <end position="45"/>
    </location>
</feature>
<feature type="compositionally biased region" description="Polar residues" evidence="1">
    <location>
        <begin position="56"/>
        <end position="81"/>
    </location>
</feature>
<dbReference type="AlphaFoldDB" id="A0A168LC26"/>
<keyword evidence="2" id="KW-0472">Membrane</keyword>
<feature type="region of interest" description="Disordered" evidence="1">
    <location>
        <begin position="31"/>
        <end position="99"/>
    </location>
</feature>
<organism evidence="3">
    <name type="scientific">Absidia glauca</name>
    <name type="common">Pin mould</name>
    <dbReference type="NCBI Taxonomy" id="4829"/>
    <lineage>
        <taxon>Eukaryota</taxon>
        <taxon>Fungi</taxon>
        <taxon>Fungi incertae sedis</taxon>
        <taxon>Mucoromycota</taxon>
        <taxon>Mucoromycotina</taxon>
        <taxon>Mucoromycetes</taxon>
        <taxon>Mucorales</taxon>
        <taxon>Cunninghamellaceae</taxon>
        <taxon>Absidia</taxon>
    </lineage>
</organism>
<sequence length="114" mass="13168">MDYSFYTLVAICIFLLTLTFYLAVRRRRQTVRRQVQDRDSEERMISSRLPCGPGTMNGTSAMPQQDLPNPMTTRLSLSPSFPVNKPEDNMPQIPPPSYQDYTKDVRLVYLPAHQ</sequence>
<keyword evidence="2" id="KW-0812">Transmembrane</keyword>
<keyword evidence="4" id="KW-1185">Reference proteome</keyword>
<accession>A0A168LC26</accession>
<gene>
    <name evidence="3" type="primary">ABSGL_01903.1 scaffold 2540</name>
</gene>
<evidence type="ECO:0000256" key="2">
    <source>
        <dbReference type="SAM" id="Phobius"/>
    </source>
</evidence>